<evidence type="ECO:0000313" key="4">
    <source>
        <dbReference type="Proteomes" id="UP000051315"/>
    </source>
</evidence>
<dbReference type="Pfam" id="PF01381">
    <property type="entry name" value="HTH_3"/>
    <property type="match status" value="1"/>
</dbReference>
<dbReference type="InterPro" id="IPR001387">
    <property type="entry name" value="Cro/C1-type_HTH"/>
</dbReference>
<dbReference type="PANTHER" id="PTHR46558:SF11">
    <property type="entry name" value="HTH-TYPE TRANSCRIPTIONAL REGULATOR XRE"/>
    <property type="match status" value="1"/>
</dbReference>
<reference evidence="3 4" key="1">
    <citation type="journal article" date="2015" name="Genome Announc.">
        <title>Expanding the biotechnology potential of lactobacilli through comparative genomics of 213 strains and associated genera.</title>
        <authorList>
            <person name="Sun Z."/>
            <person name="Harris H.M."/>
            <person name="McCann A."/>
            <person name="Guo C."/>
            <person name="Argimon S."/>
            <person name="Zhang W."/>
            <person name="Yang X."/>
            <person name="Jeffery I.B."/>
            <person name="Cooney J.C."/>
            <person name="Kagawa T.F."/>
            <person name="Liu W."/>
            <person name="Song Y."/>
            <person name="Salvetti E."/>
            <person name="Wrobel A."/>
            <person name="Rasinkangas P."/>
            <person name="Parkhill J."/>
            <person name="Rea M.C."/>
            <person name="O'Sullivan O."/>
            <person name="Ritari J."/>
            <person name="Douillard F.P."/>
            <person name="Paul Ross R."/>
            <person name="Yang R."/>
            <person name="Briner A.E."/>
            <person name="Felis G.E."/>
            <person name="de Vos W.M."/>
            <person name="Barrangou R."/>
            <person name="Klaenhammer T.R."/>
            <person name="Caufield P.W."/>
            <person name="Cui Y."/>
            <person name="Zhang H."/>
            <person name="O'Toole P.W."/>
        </authorList>
    </citation>
    <scope>NUCLEOTIDE SEQUENCE [LARGE SCALE GENOMIC DNA]</scope>
    <source>
        <strain evidence="3 4">DSM 17758</strain>
    </source>
</reference>
<proteinExistence type="predicted"/>
<dbReference type="RefSeq" id="WP_057825183.1">
    <property type="nucleotide sequence ID" value="NZ_AZFX01000078.1"/>
</dbReference>
<name>A0A0R1W0K7_9LACO</name>
<dbReference type="SUPFAM" id="SSF47413">
    <property type="entry name" value="lambda repressor-like DNA-binding domains"/>
    <property type="match status" value="1"/>
</dbReference>
<dbReference type="PANTHER" id="PTHR46558">
    <property type="entry name" value="TRACRIPTIONAL REGULATORY PROTEIN-RELATED-RELATED"/>
    <property type="match status" value="1"/>
</dbReference>
<dbReference type="EMBL" id="AZFX01000078">
    <property type="protein sequence ID" value="KRM08710.1"/>
    <property type="molecule type" value="Genomic_DNA"/>
</dbReference>
<evidence type="ECO:0000259" key="2">
    <source>
        <dbReference type="PROSITE" id="PS50943"/>
    </source>
</evidence>
<dbReference type="AlphaFoldDB" id="A0A0R1W0K7"/>
<dbReference type="InterPro" id="IPR010982">
    <property type="entry name" value="Lambda_DNA-bd_dom_sf"/>
</dbReference>
<dbReference type="OrthoDB" id="9812495at2"/>
<protein>
    <recommendedName>
        <fullName evidence="2">HTH cro/C1-type domain-containing protein</fullName>
    </recommendedName>
</protein>
<evidence type="ECO:0000256" key="1">
    <source>
        <dbReference type="ARBA" id="ARBA00023125"/>
    </source>
</evidence>
<sequence length="379" mass="42760">MKEINIGATIITQRHALGITQDVLAADMGVSKASVSKWETGQSYPDITLLPQLAAYFDITLDELLAYAPQLTTVEIKIIYQQLAQEFTQQNFDTSYQHCQSLIKRYYACFPFLMRMVTLLINHCSLAPTPEIQQTVLQQAITLCIRVRTKSEDVQLIKEALTTQAFCQLSLNHPAEVLRLLSDRVQPLVSDETLIAQAQQQLGDLKAAEKTFQISSYQYLQALTSVLLNYLQFSATNPQRSEMILQRLLGLIDVFDIEHLNPNLAIQAYLQQAVIASANSSQREVALAALQQAVTLFTHNLFPTPIHGDTFFDQLADWLDELTSGIALVRTEQTIQDTLREFILNYPAFAPLADEPAYQKIVQQLDSFNNGDDQHENRH</sequence>
<dbReference type="SMART" id="SM00530">
    <property type="entry name" value="HTH_XRE"/>
    <property type="match status" value="1"/>
</dbReference>
<feature type="domain" description="HTH cro/C1-type" evidence="2">
    <location>
        <begin position="10"/>
        <end position="64"/>
    </location>
</feature>
<comment type="caution">
    <text evidence="3">The sequence shown here is derived from an EMBL/GenBank/DDBJ whole genome shotgun (WGS) entry which is preliminary data.</text>
</comment>
<keyword evidence="1" id="KW-0238">DNA-binding</keyword>
<organism evidence="3 4">
    <name type="scientific">Lapidilactobacillus concavus DSM 17758</name>
    <dbReference type="NCBI Taxonomy" id="1423735"/>
    <lineage>
        <taxon>Bacteria</taxon>
        <taxon>Bacillati</taxon>
        <taxon>Bacillota</taxon>
        <taxon>Bacilli</taxon>
        <taxon>Lactobacillales</taxon>
        <taxon>Lactobacillaceae</taxon>
        <taxon>Lapidilactobacillus</taxon>
    </lineage>
</organism>
<dbReference type="PATRIC" id="fig|1423735.3.peg.324"/>
<dbReference type="CDD" id="cd00093">
    <property type="entry name" value="HTH_XRE"/>
    <property type="match status" value="1"/>
</dbReference>
<dbReference type="PROSITE" id="PS50943">
    <property type="entry name" value="HTH_CROC1"/>
    <property type="match status" value="1"/>
</dbReference>
<dbReference type="Gene3D" id="1.10.260.40">
    <property type="entry name" value="lambda repressor-like DNA-binding domains"/>
    <property type="match status" value="1"/>
</dbReference>
<evidence type="ECO:0000313" key="3">
    <source>
        <dbReference type="EMBL" id="KRM08710.1"/>
    </source>
</evidence>
<accession>A0A0R1W0K7</accession>
<keyword evidence="4" id="KW-1185">Reference proteome</keyword>
<dbReference type="STRING" id="1423735.FC15_GL000317"/>
<dbReference type="GO" id="GO:0003677">
    <property type="term" value="F:DNA binding"/>
    <property type="evidence" value="ECO:0007669"/>
    <property type="project" value="UniProtKB-KW"/>
</dbReference>
<gene>
    <name evidence="3" type="ORF">FC15_GL000317</name>
</gene>
<dbReference type="Proteomes" id="UP000051315">
    <property type="component" value="Unassembled WGS sequence"/>
</dbReference>